<feature type="transmembrane region" description="Helical" evidence="1">
    <location>
        <begin position="20"/>
        <end position="38"/>
    </location>
</feature>
<evidence type="ECO:0000256" key="1">
    <source>
        <dbReference type="SAM" id="Phobius"/>
    </source>
</evidence>
<accession>A0A7H1J7Y7</accession>
<name>A0A7H1J7Y7_9GAMM</name>
<evidence type="ECO:0000313" key="2">
    <source>
        <dbReference type="EMBL" id="QNT06603.1"/>
    </source>
</evidence>
<dbReference type="OrthoDB" id="7408523at2"/>
<reference evidence="2 3" key="1">
    <citation type="submission" date="2020-09" db="EMBL/GenBank/DDBJ databases">
        <title>Complete genome sequence of an Arctic sea ice bacterium Marinomonas arctica BSI20414.</title>
        <authorList>
            <person name="Liao L."/>
            <person name="Chen B."/>
        </authorList>
    </citation>
    <scope>NUCLEOTIDE SEQUENCE [LARGE SCALE GENOMIC DNA]</scope>
    <source>
        <strain evidence="2 3">BSI20414</strain>
    </source>
</reference>
<proteinExistence type="predicted"/>
<sequence>MNNRKKLYSDYLNGSKNLSIGISLSVVYFILVMIVLFFKFLPFSDIYFSKYNISLGEIGGYLAGAFSPLVFLWLIVGHASERKKSQVTMKFILEERLNKLISDLPDFYFSDIAFNYKNEIYKTKGEDKIALEDTLHISIKNIGNNATRVRFFINDKNDPKNKDYCDYEIIEFNKGNIFNFSISSNKKTSLFKEEVMKERKIPKGQEIVHIQFRDASNTGRNVTYRINVEDSLDELDRHRVEIRTTIPAILPREM</sequence>
<organism evidence="2 3">
    <name type="scientific">Marinomonas arctica</name>
    <dbReference type="NCBI Taxonomy" id="383750"/>
    <lineage>
        <taxon>Bacteria</taxon>
        <taxon>Pseudomonadati</taxon>
        <taxon>Pseudomonadota</taxon>
        <taxon>Gammaproteobacteria</taxon>
        <taxon>Oceanospirillales</taxon>
        <taxon>Oceanospirillaceae</taxon>
        <taxon>Marinomonas</taxon>
    </lineage>
</organism>
<gene>
    <name evidence="2" type="ORF">IBG28_02790</name>
</gene>
<feature type="transmembrane region" description="Helical" evidence="1">
    <location>
        <begin position="58"/>
        <end position="76"/>
    </location>
</feature>
<keyword evidence="1" id="KW-0472">Membrane</keyword>
<keyword evidence="3" id="KW-1185">Reference proteome</keyword>
<dbReference type="AlphaFoldDB" id="A0A7H1J7Y7"/>
<dbReference type="KEGG" id="mard:IBG28_02790"/>
<dbReference type="Proteomes" id="UP000516370">
    <property type="component" value="Chromosome"/>
</dbReference>
<keyword evidence="1" id="KW-0812">Transmembrane</keyword>
<protein>
    <submittedName>
        <fullName evidence="2">Uncharacterized protein</fullName>
    </submittedName>
</protein>
<dbReference type="RefSeq" id="WP_111607187.1">
    <property type="nucleotide sequence ID" value="NZ_BMLJ01000004.1"/>
</dbReference>
<dbReference type="EMBL" id="CP061081">
    <property type="protein sequence ID" value="QNT06603.1"/>
    <property type="molecule type" value="Genomic_DNA"/>
</dbReference>
<evidence type="ECO:0000313" key="3">
    <source>
        <dbReference type="Proteomes" id="UP000516370"/>
    </source>
</evidence>
<keyword evidence="1" id="KW-1133">Transmembrane helix</keyword>